<dbReference type="FunFam" id="1.10.150.20:FF:000014">
    <property type="entry name" value="Polymerase (DNA directed), eta"/>
    <property type="match status" value="1"/>
</dbReference>
<dbReference type="SUPFAM" id="SSF100879">
    <property type="entry name" value="Lesion bypass DNA polymerase (Y-family), little finger domain"/>
    <property type="match status" value="1"/>
</dbReference>
<keyword evidence="8" id="KW-0479">Metal-binding</keyword>
<keyword evidence="13" id="KW-0832">Ubl conjugation</keyword>
<dbReference type="GO" id="GO:0008270">
    <property type="term" value="F:zinc ion binding"/>
    <property type="evidence" value="ECO:0007669"/>
    <property type="project" value="UniProtKB-KW"/>
</dbReference>
<dbReference type="Gene3D" id="1.10.150.20">
    <property type="entry name" value="5' to 3' exonuclease, C-terminal subdomain"/>
    <property type="match status" value="1"/>
</dbReference>
<dbReference type="AlphaFoldDB" id="A0A7T8KBB2"/>
<evidence type="ECO:0000256" key="11">
    <source>
        <dbReference type="ARBA" id="ARBA00022833"/>
    </source>
</evidence>
<dbReference type="InterPro" id="IPR052230">
    <property type="entry name" value="DNA_polymerase_eta"/>
</dbReference>
<dbReference type="GO" id="GO:0009411">
    <property type="term" value="P:response to UV"/>
    <property type="evidence" value="ECO:0007669"/>
    <property type="project" value="UniProtKB-ARBA"/>
</dbReference>
<evidence type="ECO:0000256" key="14">
    <source>
        <dbReference type="ARBA" id="ARBA00023204"/>
    </source>
</evidence>
<organism evidence="20 21">
    <name type="scientific">Caligus rogercresseyi</name>
    <name type="common">Sea louse</name>
    <dbReference type="NCBI Taxonomy" id="217165"/>
    <lineage>
        <taxon>Eukaryota</taxon>
        <taxon>Metazoa</taxon>
        <taxon>Ecdysozoa</taxon>
        <taxon>Arthropoda</taxon>
        <taxon>Crustacea</taxon>
        <taxon>Multicrustacea</taxon>
        <taxon>Hexanauplia</taxon>
        <taxon>Copepoda</taxon>
        <taxon>Siphonostomatoida</taxon>
        <taxon>Caligidae</taxon>
        <taxon>Caligus</taxon>
    </lineage>
</organism>
<dbReference type="Pfam" id="PF00817">
    <property type="entry name" value="IMS"/>
    <property type="match status" value="1"/>
</dbReference>
<keyword evidence="14" id="KW-0234">DNA repair</keyword>
<dbReference type="FunFam" id="3.30.1490.100:FF:000007">
    <property type="entry name" value="DNA polymerase eta"/>
    <property type="match status" value="1"/>
</dbReference>
<evidence type="ECO:0000256" key="13">
    <source>
        <dbReference type="ARBA" id="ARBA00022843"/>
    </source>
</evidence>
<evidence type="ECO:0000256" key="9">
    <source>
        <dbReference type="ARBA" id="ARBA00022763"/>
    </source>
</evidence>
<evidence type="ECO:0000256" key="8">
    <source>
        <dbReference type="ARBA" id="ARBA00022723"/>
    </source>
</evidence>
<dbReference type="FunFam" id="3.40.1170.60:FF:000003">
    <property type="entry name" value="DNA polymerase eta"/>
    <property type="match status" value="1"/>
</dbReference>
<feature type="region of interest" description="Disordered" evidence="18">
    <location>
        <begin position="540"/>
        <end position="575"/>
    </location>
</feature>
<evidence type="ECO:0000256" key="3">
    <source>
        <dbReference type="ARBA" id="ARBA00004123"/>
    </source>
</evidence>
<evidence type="ECO:0000256" key="1">
    <source>
        <dbReference type="ARBA" id="ARBA00001936"/>
    </source>
</evidence>
<feature type="region of interest" description="Disordered" evidence="18">
    <location>
        <begin position="408"/>
        <end position="428"/>
    </location>
</feature>
<comment type="subcellular location">
    <subcellularLocation>
        <location evidence="3">Nucleus</location>
    </subcellularLocation>
</comment>
<protein>
    <recommendedName>
        <fullName evidence="16">DNA polymerase eta</fullName>
        <ecNumber evidence="5">2.7.7.7</ecNumber>
    </recommendedName>
</protein>
<dbReference type="GO" id="GO:0006281">
    <property type="term" value="P:DNA repair"/>
    <property type="evidence" value="ECO:0007669"/>
    <property type="project" value="UniProtKB-KW"/>
</dbReference>
<dbReference type="InterPro" id="IPR043502">
    <property type="entry name" value="DNA/RNA_pol_sf"/>
</dbReference>
<comment type="similarity">
    <text evidence="4">Belongs to the DNA polymerase type-Y family.</text>
</comment>
<name>A0A7T8KBB2_CALRO</name>
<dbReference type="Gene3D" id="3.30.70.270">
    <property type="match status" value="1"/>
</dbReference>
<keyword evidence="15" id="KW-0539">Nucleus</keyword>
<dbReference type="InterPro" id="IPR017961">
    <property type="entry name" value="DNA_pol_Y-fam_little_finger"/>
</dbReference>
<dbReference type="EMBL" id="CP045892">
    <property type="protein sequence ID" value="QQP52330.1"/>
    <property type="molecule type" value="Genomic_DNA"/>
</dbReference>
<dbReference type="PIRSF" id="PIRSF036603">
    <property type="entry name" value="DPol_eta"/>
    <property type="match status" value="1"/>
</dbReference>
<dbReference type="InterPro" id="IPR043128">
    <property type="entry name" value="Rev_trsase/Diguanyl_cyclase"/>
</dbReference>
<dbReference type="Gene3D" id="6.10.250.1630">
    <property type="match status" value="1"/>
</dbReference>
<dbReference type="GO" id="GO:0042276">
    <property type="term" value="P:error-prone translesion synthesis"/>
    <property type="evidence" value="ECO:0007669"/>
    <property type="project" value="TreeGrafter"/>
</dbReference>
<evidence type="ECO:0000256" key="10">
    <source>
        <dbReference type="ARBA" id="ARBA00022771"/>
    </source>
</evidence>
<reference evidence="21" key="1">
    <citation type="submission" date="2021-01" db="EMBL/GenBank/DDBJ databases">
        <title>Caligus Genome Assembly.</title>
        <authorList>
            <person name="Gallardo-Escarate C."/>
        </authorList>
    </citation>
    <scope>NUCLEOTIDE SEQUENCE [LARGE SCALE GENOMIC DNA]</scope>
</reference>
<comment type="cofactor">
    <cofactor evidence="2">
        <name>Mg(2+)</name>
        <dbReference type="ChEBI" id="CHEBI:18420"/>
    </cofactor>
</comment>
<keyword evidence="6" id="KW-0808">Transferase</keyword>
<dbReference type="Gene3D" id="3.40.1170.60">
    <property type="match status" value="1"/>
</dbReference>
<evidence type="ECO:0000256" key="2">
    <source>
        <dbReference type="ARBA" id="ARBA00001946"/>
    </source>
</evidence>
<keyword evidence="21" id="KW-1185">Reference proteome</keyword>
<evidence type="ECO:0000256" key="16">
    <source>
        <dbReference type="ARBA" id="ARBA00044975"/>
    </source>
</evidence>
<evidence type="ECO:0000313" key="20">
    <source>
        <dbReference type="EMBL" id="QQP52330.1"/>
    </source>
</evidence>
<keyword evidence="10" id="KW-0863">Zinc-finger</keyword>
<dbReference type="PANTHER" id="PTHR45873">
    <property type="entry name" value="DNA POLYMERASE ETA"/>
    <property type="match status" value="1"/>
</dbReference>
<keyword evidence="7" id="KW-0548">Nucleotidyltransferase</keyword>
<evidence type="ECO:0000256" key="12">
    <source>
        <dbReference type="ARBA" id="ARBA00022842"/>
    </source>
</evidence>
<dbReference type="Proteomes" id="UP000595437">
    <property type="component" value="Chromosome 3"/>
</dbReference>
<dbReference type="PROSITE" id="PS50173">
    <property type="entry name" value="UMUC"/>
    <property type="match status" value="1"/>
</dbReference>
<evidence type="ECO:0000256" key="18">
    <source>
        <dbReference type="SAM" id="MobiDB-lite"/>
    </source>
</evidence>
<proteinExistence type="inferred from homology"/>
<dbReference type="PANTHER" id="PTHR45873:SF1">
    <property type="entry name" value="DNA POLYMERASE ETA"/>
    <property type="match status" value="1"/>
</dbReference>
<evidence type="ECO:0000256" key="17">
    <source>
        <dbReference type="ARBA" id="ARBA00049244"/>
    </source>
</evidence>
<dbReference type="InterPro" id="IPR001126">
    <property type="entry name" value="UmuC"/>
</dbReference>
<dbReference type="GO" id="GO:0003887">
    <property type="term" value="F:DNA-directed DNA polymerase activity"/>
    <property type="evidence" value="ECO:0007669"/>
    <property type="project" value="UniProtKB-EC"/>
</dbReference>
<dbReference type="SUPFAM" id="SSF56672">
    <property type="entry name" value="DNA/RNA polymerases"/>
    <property type="match status" value="1"/>
</dbReference>
<sequence length="575" mass="63833">SLGLDTVQSLIEFNLSVVVIASLFSWTWTASTARWKKDWTLPSGVQRWRGGGIIAVNYEARAFGVTRNMRGMDAQAKCSEIRLVRADLSKYREAGKKVISAITEFQPGFILERASVDEAYMDITAVVNATVSQNVDLSDLPNTWIVGHEKDEVQDWLRSLNADDVRLALGAKIMEEVRQRVFDKTGYRCSAGIAHNKILAKISCGLHKPNQQTVLPHASVPILYESLKLKKLRGLGGKFGEEVCESLGITTAKDLASISLKTLQTFFDGKTSLWLYKLGQGLDDEPVKERELPKSIGCSKNFRGPKNRLDSLEKVQKWLKMLADELSERLIKDKESNARVARTLNVNLWLEGQSGSVSRGGPMGSYDAEGIAQRALILIQRLNRASDGSWKPAILLISLNAGKFEEGTDAHEASSSKDDSPKPFSNNNSAETLYYSNIDPSLLESLPLEIKAEIESEMKRQSSDKVDDTLAKPILSFLNSKKVKDASTELNNASTSNVLAPDIKSEIESEMDRINKESTQCSQCGLEHLDYHAAKKLQRDLQGSHLPMTKRKSTETSDSSTSKKQKNILSFFNKI</sequence>
<evidence type="ECO:0000313" key="21">
    <source>
        <dbReference type="Proteomes" id="UP000595437"/>
    </source>
</evidence>
<comment type="catalytic activity">
    <reaction evidence="17">
        <text>DNA(n) + a 2'-deoxyribonucleoside 5'-triphosphate = DNA(n+1) + diphosphate</text>
        <dbReference type="Rhea" id="RHEA:22508"/>
        <dbReference type="Rhea" id="RHEA-COMP:17339"/>
        <dbReference type="Rhea" id="RHEA-COMP:17340"/>
        <dbReference type="ChEBI" id="CHEBI:33019"/>
        <dbReference type="ChEBI" id="CHEBI:61560"/>
        <dbReference type="ChEBI" id="CHEBI:173112"/>
        <dbReference type="EC" id="2.7.7.7"/>
    </reaction>
</comment>
<accession>A0A7T8KBB2</accession>
<evidence type="ECO:0000259" key="19">
    <source>
        <dbReference type="PROSITE" id="PS50173"/>
    </source>
</evidence>
<feature type="non-terminal residue" evidence="20">
    <location>
        <position position="575"/>
    </location>
</feature>
<feature type="domain" description="UmuC" evidence="19">
    <location>
        <begin position="51"/>
        <end position="236"/>
    </location>
</feature>
<evidence type="ECO:0000256" key="4">
    <source>
        <dbReference type="ARBA" id="ARBA00010945"/>
    </source>
</evidence>
<evidence type="ECO:0000256" key="6">
    <source>
        <dbReference type="ARBA" id="ARBA00022679"/>
    </source>
</evidence>
<dbReference type="GO" id="GO:0005657">
    <property type="term" value="C:replication fork"/>
    <property type="evidence" value="ECO:0007669"/>
    <property type="project" value="TreeGrafter"/>
</dbReference>
<dbReference type="GO" id="GO:0003684">
    <property type="term" value="F:damaged DNA binding"/>
    <property type="evidence" value="ECO:0007669"/>
    <property type="project" value="InterPro"/>
</dbReference>
<dbReference type="EC" id="2.7.7.7" evidence="5"/>
<evidence type="ECO:0000256" key="7">
    <source>
        <dbReference type="ARBA" id="ARBA00022695"/>
    </source>
</evidence>
<gene>
    <name evidence="20" type="ORF">FKW44_004451</name>
</gene>
<dbReference type="GO" id="GO:0005634">
    <property type="term" value="C:nucleus"/>
    <property type="evidence" value="ECO:0007669"/>
    <property type="project" value="UniProtKB-SubCell"/>
</dbReference>
<evidence type="ECO:0000256" key="15">
    <source>
        <dbReference type="ARBA" id="ARBA00023242"/>
    </source>
</evidence>
<keyword evidence="12" id="KW-0460">Magnesium</keyword>
<dbReference type="Pfam" id="PF11799">
    <property type="entry name" value="IMS_C"/>
    <property type="match status" value="1"/>
</dbReference>
<keyword evidence="9" id="KW-0227">DNA damage</keyword>
<dbReference type="InterPro" id="IPR036775">
    <property type="entry name" value="DNA_pol_Y-fam_lit_finger_sf"/>
</dbReference>
<feature type="compositionally biased region" description="Basic and acidic residues" evidence="18">
    <location>
        <begin position="408"/>
        <end position="421"/>
    </location>
</feature>
<evidence type="ECO:0000256" key="5">
    <source>
        <dbReference type="ARBA" id="ARBA00012417"/>
    </source>
</evidence>
<dbReference type="Gene3D" id="3.30.1490.100">
    <property type="entry name" value="DNA polymerase, Y-family, little finger domain"/>
    <property type="match status" value="1"/>
</dbReference>
<keyword evidence="11" id="KW-0862">Zinc</keyword>
<dbReference type="GO" id="GO:0035861">
    <property type="term" value="C:site of double-strand break"/>
    <property type="evidence" value="ECO:0007669"/>
    <property type="project" value="TreeGrafter"/>
</dbReference>
<dbReference type="Pfam" id="PF21704">
    <property type="entry name" value="POLH-Rev1_HhH"/>
    <property type="match status" value="1"/>
</dbReference>
<dbReference type="OrthoDB" id="5723at2759"/>
<comment type="cofactor">
    <cofactor evidence="1">
        <name>Mn(2+)</name>
        <dbReference type="ChEBI" id="CHEBI:29035"/>
    </cofactor>
</comment>